<dbReference type="AlphaFoldDB" id="A0A3B1AUL1"/>
<proteinExistence type="predicted"/>
<dbReference type="Pfam" id="PF14321">
    <property type="entry name" value="DUF4382"/>
    <property type="match status" value="1"/>
</dbReference>
<name>A0A3B1AUL1_9ZZZZ</name>
<accession>A0A3B1AUL1</accession>
<feature type="domain" description="DUF4382" evidence="1">
    <location>
        <begin position="49"/>
        <end position="184"/>
    </location>
</feature>
<evidence type="ECO:0000259" key="1">
    <source>
        <dbReference type="Pfam" id="PF14321"/>
    </source>
</evidence>
<evidence type="ECO:0000313" key="2">
    <source>
        <dbReference type="EMBL" id="VAX01920.1"/>
    </source>
</evidence>
<protein>
    <recommendedName>
        <fullName evidence="1">DUF4382 domain-containing protein</fullName>
    </recommendedName>
</protein>
<dbReference type="EMBL" id="UOFU01000244">
    <property type="protein sequence ID" value="VAX01920.1"/>
    <property type="molecule type" value="Genomic_DNA"/>
</dbReference>
<dbReference type="InterPro" id="IPR025491">
    <property type="entry name" value="DUF4382"/>
</dbReference>
<sequence length="635" mass="68158">MKIHTPFSQWRGKFATLLSALFLLLAAFVLSGCADDNIDNSTDNSDADGELVIGLTDAEGDFATYTVDVKSLTLTKASGEVVHTLPLSTRVDFAQYTEITEFLTVATISSGLYVQAEMVLDYSDADIQVEDANGNAVKVDTIVDTDGNPISELTMAVKLEGQNSLRIVPGVPAHLTLDFDLKASNSVEFSPEPIVTVEPFLLAELDVEKFKTHRLRGPLANVDVANNTFDVIIRPFHRHMSRRDITRHFGTITVTTTDDTVYEVDGESYQGNAGLTAMDALARFSATLVRGNIKLNPRRFVAHEVYAGSSVPNGSADVVTGNVIARIGDTLTVKGATLIRADGSVVFNDNVTVQLSRETIVKRQLDMGADYDIGDISVGQRLRIFGTLGNGSASQPEMKAKRVQMRFTTLRGTVVGMGVIPVEPIPVTPFVVDLQAIDGRRVSLFDFSGTGQSGTGMDATNDANPAAYEIITSSLDVSDFSDGAPVKVRGFVTPFGSAPADFTAHSVFDVALMKGVMAISWEPASSTAIPSLAADGMRLNLEGVGRFHHVSRGRVAIDLTTLAVPPSIVPRAEGKGLYLINQAGRHQLHTTFARFADDLNTRLNDGARVRHLAASGPFDNATAQMTSGFVKISVE</sequence>
<dbReference type="PROSITE" id="PS51257">
    <property type="entry name" value="PROKAR_LIPOPROTEIN"/>
    <property type="match status" value="1"/>
</dbReference>
<organism evidence="2">
    <name type="scientific">hydrothermal vent metagenome</name>
    <dbReference type="NCBI Taxonomy" id="652676"/>
    <lineage>
        <taxon>unclassified sequences</taxon>
        <taxon>metagenomes</taxon>
        <taxon>ecological metagenomes</taxon>
    </lineage>
</organism>
<reference evidence="2" key="1">
    <citation type="submission" date="2018-06" db="EMBL/GenBank/DDBJ databases">
        <authorList>
            <person name="Zhirakovskaya E."/>
        </authorList>
    </citation>
    <scope>NUCLEOTIDE SEQUENCE</scope>
</reference>
<gene>
    <name evidence="2" type="ORF">MNBD_GAMMA20-183</name>
</gene>